<sequence>MTTKYYAILTTLGAGKLANAAALGTKLQITHMALGDGGGVLPSPNASQTALIGEKRRAPLNSLSVDAANSSQIIAEQVIPEDEGGWWIREIGLFDADGVLIAVANCAETYKPLLQEGSGRTQTVRMILIVNSTDAVTLKIDPSVVLATRKFVDDSAVAIKVYVDAQKASPVFTGKPTAPTAAKTDNSTQVATTAFVKSVTADYATTASPALSGTPTAPTAAAGNNSQQLANTAFVQAAIAAMVAGAPGALDTLKELADALGGDAHFSTTVLNALAGKMDRAKNGADISNVASFLQNLGLDEGAKLPSMSVSTSGGLLVKIPFFTTSKTVNYLVIQMATVTTGTLSNGQEFSYSFPIAYDLPPWGILSETSAIASGNASDEGMDILTITATGLTVRSNWNSRPDSYGPIRLLIMGVKANA</sequence>
<dbReference type="Proteomes" id="UP000633731">
    <property type="component" value="Unassembled WGS sequence"/>
</dbReference>
<gene>
    <name evidence="1" type="ORF">JJL49_18295</name>
</gene>
<name>A0ACC5RRJ2_ENTAG</name>
<comment type="caution">
    <text evidence="1">The sequence shown here is derived from an EMBL/GenBank/DDBJ whole genome shotgun (WGS) entry which is preliminary data.</text>
</comment>
<keyword evidence="2" id="KW-1185">Reference proteome</keyword>
<proteinExistence type="predicted"/>
<reference evidence="1" key="1">
    <citation type="submission" date="2021-01" db="EMBL/GenBank/DDBJ databases">
        <title>Draft genome of Pantoea agglomerans Eh 335.</title>
        <authorList>
            <person name="Emsley S.A."/>
            <person name="Oline D.K."/>
            <person name="Saw J.H."/>
            <person name="Ushijima B."/>
            <person name="Videau P."/>
            <person name="Koyack M.J."/>
        </authorList>
    </citation>
    <scope>NUCLEOTIDE SEQUENCE</scope>
    <source>
        <strain evidence="1">Eh 335</strain>
    </source>
</reference>
<accession>A0ACC5RRJ2</accession>
<evidence type="ECO:0000313" key="2">
    <source>
        <dbReference type="Proteomes" id="UP000633731"/>
    </source>
</evidence>
<organism evidence="1 2">
    <name type="scientific">Enterobacter agglomerans</name>
    <name type="common">Erwinia herbicola</name>
    <name type="synonym">Pantoea agglomerans</name>
    <dbReference type="NCBI Taxonomy" id="549"/>
    <lineage>
        <taxon>Bacteria</taxon>
        <taxon>Pseudomonadati</taxon>
        <taxon>Pseudomonadota</taxon>
        <taxon>Gammaproteobacteria</taxon>
        <taxon>Enterobacterales</taxon>
        <taxon>Erwiniaceae</taxon>
        <taxon>Pantoea</taxon>
        <taxon>Pantoea agglomerans group</taxon>
    </lineage>
</organism>
<protein>
    <submittedName>
        <fullName evidence="1">Phage tail protein</fullName>
    </submittedName>
</protein>
<evidence type="ECO:0000313" key="1">
    <source>
        <dbReference type="EMBL" id="MBK4727181.1"/>
    </source>
</evidence>
<dbReference type="EMBL" id="JAEOXF010000013">
    <property type="protein sequence ID" value="MBK4727181.1"/>
    <property type="molecule type" value="Genomic_DNA"/>
</dbReference>